<feature type="active site" description="Charge relay system" evidence="5">
    <location>
        <position position="171"/>
    </location>
</feature>
<keyword evidence="2 5" id="KW-0645">Protease</keyword>
<dbReference type="Gene3D" id="3.40.50.200">
    <property type="entry name" value="Peptidase S8/S53 domain"/>
    <property type="match status" value="1"/>
</dbReference>
<dbReference type="SUPFAM" id="SSF52743">
    <property type="entry name" value="Subtilisin-like"/>
    <property type="match status" value="1"/>
</dbReference>
<reference evidence="9" key="1">
    <citation type="submission" date="2018-03" db="EMBL/GenBank/DDBJ databases">
        <authorList>
            <person name="Blom J."/>
        </authorList>
    </citation>
    <scope>NUCLEOTIDE SEQUENCE [LARGE SCALE GENOMIC DNA]</scope>
    <source>
        <strain evidence="9">KPC-SM-21</strain>
    </source>
</reference>
<dbReference type="GO" id="GO:0004252">
    <property type="term" value="F:serine-type endopeptidase activity"/>
    <property type="evidence" value="ECO:0007669"/>
    <property type="project" value="UniProtKB-UniRule"/>
</dbReference>
<sequence length="455" mass="48710">MKRSSSIIFAFLGLSILGQHTFAQITPSEAQTRLSEAAQKKIFNGQINREALLNNDSNDLIVEFNTDISPHQVVNRDVRAKLSTGKSLFSKSYSEADGIQILRDYNGLPYKFYRINNRNSLVKLLNDPRVKAVYPNRRANAQNINHLSLIGQPTVTTAGYGGQGTTVVVLDTGVDYRHADFGDCISPGVPSTCKVSHAFDVSSEDSRFDDDGHGTNVSAIVAQVAPEAKIASLDVFTRQPDGSNKTYWSDVIAGINWTVNNAQKLNIKSVNMSIADTTEHTGDCSLTGQDGNVFATPIQTLRGSGVIPVASSGNKGFSNGVAVPSCVSGVVAVGAVYDTDTQGIRYAGSSSFLKCNDEDTSPDHVTCFSNMGRVVQLLAPGAVMTAGGYTYSGTSQASPHVAASIAILRATNSRFSHETIEQTIVRLQNTGKSVYDSRSGLTIPRIDIKAAMNIS</sequence>
<evidence type="ECO:0000313" key="9">
    <source>
        <dbReference type="Proteomes" id="UP000245974"/>
    </source>
</evidence>
<keyword evidence="4 5" id="KW-0720">Serine protease</keyword>
<evidence type="ECO:0000256" key="1">
    <source>
        <dbReference type="ARBA" id="ARBA00011073"/>
    </source>
</evidence>
<keyword evidence="3 5" id="KW-0378">Hydrolase</keyword>
<dbReference type="AlphaFoldDB" id="A0A2U3N4N0"/>
<feature type="domain" description="Peptidase S8/S53" evidence="7">
    <location>
        <begin position="162"/>
        <end position="427"/>
    </location>
</feature>
<dbReference type="PROSITE" id="PS51892">
    <property type="entry name" value="SUBTILASE"/>
    <property type="match status" value="1"/>
</dbReference>
<dbReference type="PANTHER" id="PTHR43806">
    <property type="entry name" value="PEPTIDASE S8"/>
    <property type="match status" value="1"/>
</dbReference>
<dbReference type="EMBL" id="OOGT01000374">
    <property type="protein sequence ID" value="SPL72603.1"/>
    <property type="molecule type" value="Genomic_DNA"/>
</dbReference>
<dbReference type="OrthoDB" id="9790784at2"/>
<evidence type="ECO:0000259" key="7">
    <source>
        <dbReference type="Pfam" id="PF00082"/>
    </source>
</evidence>
<dbReference type="InterPro" id="IPR050131">
    <property type="entry name" value="Peptidase_S8_subtilisin-like"/>
</dbReference>
<dbReference type="PRINTS" id="PR00723">
    <property type="entry name" value="SUBTILISIN"/>
</dbReference>
<dbReference type="Pfam" id="PF00082">
    <property type="entry name" value="Peptidase_S8"/>
    <property type="match status" value="1"/>
</dbReference>
<evidence type="ECO:0000256" key="4">
    <source>
        <dbReference type="ARBA" id="ARBA00022825"/>
    </source>
</evidence>
<evidence type="ECO:0000256" key="3">
    <source>
        <dbReference type="ARBA" id="ARBA00022801"/>
    </source>
</evidence>
<feature type="active site" description="Charge relay system" evidence="5">
    <location>
        <position position="213"/>
    </location>
</feature>
<evidence type="ECO:0000256" key="6">
    <source>
        <dbReference type="RuleBase" id="RU003355"/>
    </source>
</evidence>
<feature type="active site" description="Charge relay system" evidence="5">
    <location>
        <position position="395"/>
    </location>
</feature>
<evidence type="ECO:0000256" key="2">
    <source>
        <dbReference type="ARBA" id="ARBA00022670"/>
    </source>
</evidence>
<dbReference type="GO" id="GO:0006508">
    <property type="term" value="P:proteolysis"/>
    <property type="evidence" value="ECO:0007669"/>
    <property type="project" value="UniProtKB-KW"/>
</dbReference>
<dbReference type="InterPro" id="IPR000209">
    <property type="entry name" value="Peptidase_S8/S53_dom"/>
</dbReference>
<comment type="similarity">
    <text evidence="1 5 6">Belongs to the peptidase S8 family.</text>
</comment>
<dbReference type="PROSITE" id="PS00138">
    <property type="entry name" value="SUBTILASE_SER"/>
    <property type="match status" value="1"/>
</dbReference>
<dbReference type="InterPro" id="IPR023827">
    <property type="entry name" value="Peptidase_S8_Asp-AS"/>
</dbReference>
<organism evidence="8 9">
    <name type="scientific">Acinetobacter stercoris</name>
    <dbReference type="NCBI Taxonomy" id="2126983"/>
    <lineage>
        <taxon>Bacteria</taxon>
        <taxon>Pseudomonadati</taxon>
        <taxon>Pseudomonadota</taxon>
        <taxon>Gammaproteobacteria</taxon>
        <taxon>Moraxellales</taxon>
        <taxon>Moraxellaceae</taxon>
        <taxon>Acinetobacter</taxon>
    </lineage>
</organism>
<dbReference type="RefSeq" id="WP_121975979.1">
    <property type="nucleotide sequence ID" value="NZ_OOGT01000374.1"/>
</dbReference>
<dbReference type="InterPro" id="IPR015500">
    <property type="entry name" value="Peptidase_S8_subtilisin-rel"/>
</dbReference>
<dbReference type="InterPro" id="IPR023828">
    <property type="entry name" value="Peptidase_S8_Ser-AS"/>
</dbReference>
<dbReference type="PANTHER" id="PTHR43806:SF11">
    <property type="entry name" value="CEREVISIN-RELATED"/>
    <property type="match status" value="1"/>
</dbReference>
<name>A0A2U3N4N0_9GAMM</name>
<evidence type="ECO:0000256" key="5">
    <source>
        <dbReference type="PROSITE-ProRule" id="PRU01240"/>
    </source>
</evidence>
<proteinExistence type="inferred from homology"/>
<dbReference type="InParanoid" id="A0A2U3N4N0"/>
<dbReference type="EC" id="3.4.21.62" evidence="8"/>
<dbReference type="InterPro" id="IPR036852">
    <property type="entry name" value="Peptidase_S8/S53_dom_sf"/>
</dbReference>
<gene>
    <name evidence="8" type="primary">aprN</name>
    <name evidence="8" type="ORF">KPC_3781</name>
</gene>
<keyword evidence="9" id="KW-1185">Reference proteome</keyword>
<protein>
    <submittedName>
        <fullName evidence="8">Subtilisin NAT</fullName>
        <ecNumber evidence="8">3.4.21.62</ecNumber>
    </submittedName>
</protein>
<dbReference type="Proteomes" id="UP000245974">
    <property type="component" value="Unassembled WGS sequence"/>
</dbReference>
<evidence type="ECO:0000313" key="8">
    <source>
        <dbReference type="EMBL" id="SPL72603.1"/>
    </source>
</evidence>
<dbReference type="PROSITE" id="PS00136">
    <property type="entry name" value="SUBTILASE_ASP"/>
    <property type="match status" value="1"/>
</dbReference>
<accession>A0A2U3N4N0</accession>